<dbReference type="Proteomes" id="UP000298652">
    <property type="component" value="Chromosome 7"/>
</dbReference>
<dbReference type="EMBL" id="CM016558">
    <property type="protein sequence ID" value="TKW07626.1"/>
    <property type="molecule type" value="Genomic_DNA"/>
</dbReference>
<dbReference type="PANTHER" id="PTHR34796:SF1">
    <property type="entry name" value="EXPRESSED PROTEIN"/>
    <property type="match status" value="1"/>
</dbReference>
<reference evidence="2 3" key="1">
    <citation type="submission" date="2019-03" db="EMBL/GenBank/DDBJ databases">
        <title>WGS assembly of Setaria viridis.</title>
        <authorList>
            <person name="Huang P."/>
            <person name="Jenkins J."/>
            <person name="Grimwood J."/>
            <person name="Barry K."/>
            <person name="Healey A."/>
            <person name="Mamidi S."/>
            <person name="Sreedasyam A."/>
            <person name="Shu S."/>
            <person name="Feldman M."/>
            <person name="Wu J."/>
            <person name="Yu Y."/>
            <person name="Chen C."/>
            <person name="Johnson J."/>
            <person name="Rokhsar D."/>
            <person name="Baxter I."/>
            <person name="Schmutz J."/>
            <person name="Brutnell T."/>
            <person name="Kellogg E."/>
        </authorList>
    </citation>
    <scope>NUCLEOTIDE SEQUENCE [LARGE SCALE GENOMIC DNA]</scope>
    <source>
        <strain evidence="3">cv. A10</strain>
    </source>
</reference>
<protein>
    <recommendedName>
        <fullName evidence="4">DUF309 domain-containing protein</fullName>
    </recommendedName>
</protein>
<dbReference type="Pfam" id="PF03745">
    <property type="entry name" value="DUF309"/>
    <property type="match status" value="1"/>
</dbReference>
<evidence type="ECO:0000313" key="3">
    <source>
        <dbReference type="Proteomes" id="UP000298652"/>
    </source>
</evidence>
<dbReference type="Gene3D" id="1.10.3450.10">
    <property type="entry name" value="TTHA0068-like"/>
    <property type="match status" value="1"/>
</dbReference>
<gene>
    <name evidence="2" type="ORF">SEVIR_7G319400v2</name>
</gene>
<accession>A0A4U6UBF8</accession>
<dbReference type="OMA" id="WNNAEEP"/>
<dbReference type="EMBL" id="CM016558">
    <property type="protein sequence ID" value="TKW07628.1"/>
    <property type="molecule type" value="Genomic_DNA"/>
</dbReference>
<dbReference type="Gramene" id="TKW07627">
    <property type="protein sequence ID" value="TKW07627"/>
    <property type="gene ID" value="SEVIR_7G319400v2"/>
</dbReference>
<dbReference type="InterPro" id="IPR005500">
    <property type="entry name" value="DUF309"/>
</dbReference>
<dbReference type="Gramene" id="TKW07626">
    <property type="protein sequence ID" value="TKW07626"/>
    <property type="gene ID" value="SEVIR_7G319400v2"/>
</dbReference>
<evidence type="ECO:0000256" key="1">
    <source>
        <dbReference type="SAM" id="MobiDB-lite"/>
    </source>
</evidence>
<dbReference type="EMBL" id="CM016558">
    <property type="protein sequence ID" value="TKW07627.1"/>
    <property type="molecule type" value="Genomic_DNA"/>
</dbReference>
<sequence>MALAPSGSVAPIYAGWAPPRLRQLPTTPARANVSLYYLRHRGSCRGSDGGGARNADLRCRRRLLTARGERPDEEEEEDDEDPSAGPGGGFDAAVALFNRGEFHACHDVVEELWYDAEDPARTLLHGILQCAVGFHHLFNQNHRGAMMELGEGLCKLRKLNLGGGDDDDDPFSRFRDDVAAVLQFLYRTQKELAACTDDLCLTMDGSPSSYQLLGNFAAGQQLYRLEADDTHDDGASSIIFSVSDHPASQSAPSRVKLPTLDATEQNLTDLQRAYQYI</sequence>
<dbReference type="SUPFAM" id="SSF140663">
    <property type="entry name" value="TTHA0068-like"/>
    <property type="match status" value="1"/>
</dbReference>
<feature type="region of interest" description="Disordered" evidence="1">
    <location>
        <begin position="65"/>
        <end position="90"/>
    </location>
</feature>
<name>A0A4U6UBF8_SETVI</name>
<dbReference type="InterPro" id="IPR023203">
    <property type="entry name" value="TTHA0068_sf"/>
</dbReference>
<dbReference type="PANTHER" id="PTHR34796">
    <property type="entry name" value="EXPRESSED PROTEIN"/>
    <property type="match status" value="1"/>
</dbReference>
<feature type="compositionally biased region" description="Acidic residues" evidence="1">
    <location>
        <begin position="71"/>
        <end position="82"/>
    </location>
</feature>
<proteinExistence type="predicted"/>
<evidence type="ECO:0000313" key="2">
    <source>
        <dbReference type="EMBL" id="TKW07627.1"/>
    </source>
</evidence>
<organism evidence="2 3">
    <name type="scientific">Setaria viridis</name>
    <name type="common">Green bristlegrass</name>
    <name type="synonym">Setaria italica subsp. viridis</name>
    <dbReference type="NCBI Taxonomy" id="4556"/>
    <lineage>
        <taxon>Eukaryota</taxon>
        <taxon>Viridiplantae</taxon>
        <taxon>Streptophyta</taxon>
        <taxon>Embryophyta</taxon>
        <taxon>Tracheophyta</taxon>
        <taxon>Spermatophyta</taxon>
        <taxon>Magnoliopsida</taxon>
        <taxon>Liliopsida</taxon>
        <taxon>Poales</taxon>
        <taxon>Poaceae</taxon>
        <taxon>PACMAD clade</taxon>
        <taxon>Panicoideae</taxon>
        <taxon>Panicodae</taxon>
        <taxon>Paniceae</taxon>
        <taxon>Cenchrinae</taxon>
        <taxon>Setaria</taxon>
    </lineage>
</organism>
<keyword evidence="3" id="KW-1185">Reference proteome</keyword>
<dbReference type="Gramene" id="TKW07628">
    <property type="protein sequence ID" value="TKW07628"/>
    <property type="gene ID" value="SEVIR_7G319400v2"/>
</dbReference>
<dbReference type="AlphaFoldDB" id="A0A4U6UBF8"/>
<evidence type="ECO:0008006" key="4">
    <source>
        <dbReference type="Google" id="ProtNLM"/>
    </source>
</evidence>